<dbReference type="EMBL" id="JBHSAJ010000029">
    <property type="protein sequence ID" value="MFC3935258.1"/>
    <property type="molecule type" value="Genomic_DNA"/>
</dbReference>
<feature type="transmembrane region" description="Helical" evidence="1">
    <location>
        <begin position="156"/>
        <end position="174"/>
    </location>
</feature>
<dbReference type="RefSeq" id="WP_055400315.1">
    <property type="nucleotide sequence ID" value="NZ_JAMXAX010000017.1"/>
</dbReference>
<accession>A0ABV8DAC3</accession>
<organism evidence="2 3">
    <name type="scientific">Acidovorax facilis</name>
    <dbReference type="NCBI Taxonomy" id="12917"/>
    <lineage>
        <taxon>Bacteria</taxon>
        <taxon>Pseudomonadati</taxon>
        <taxon>Pseudomonadota</taxon>
        <taxon>Betaproteobacteria</taxon>
        <taxon>Burkholderiales</taxon>
        <taxon>Comamonadaceae</taxon>
        <taxon>Acidovorax</taxon>
    </lineage>
</organism>
<keyword evidence="3" id="KW-1185">Reference proteome</keyword>
<evidence type="ECO:0000313" key="3">
    <source>
        <dbReference type="Proteomes" id="UP001595693"/>
    </source>
</evidence>
<name>A0ABV8DAC3_9BURK</name>
<evidence type="ECO:0008006" key="4">
    <source>
        <dbReference type="Google" id="ProtNLM"/>
    </source>
</evidence>
<evidence type="ECO:0000313" key="2">
    <source>
        <dbReference type="EMBL" id="MFC3935258.1"/>
    </source>
</evidence>
<comment type="caution">
    <text evidence="2">The sequence shown here is derived from an EMBL/GenBank/DDBJ whole genome shotgun (WGS) entry which is preliminary data.</text>
</comment>
<proteinExistence type="predicted"/>
<keyword evidence="1" id="KW-0812">Transmembrane</keyword>
<reference evidence="3" key="1">
    <citation type="journal article" date="2019" name="Int. J. Syst. Evol. Microbiol.">
        <title>The Global Catalogue of Microorganisms (GCM) 10K type strain sequencing project: providing services to taxonomists for standard genome sequencing and annotation.</title>
        <authorList>
            <consortium name="The Broad Institute Genomics Platform"/>
            <consortium name="The Broad Institute Genome Sequencing Center for Infectious Disease"/>
            <person name="Wu L."/>
            <person name="Ma J."/>
        </authorList>
    </citation>
    <scope>NUCLEOTIDE SEQUENCE [LARGE SCALE GENOMIC DNA]</scope>
    <source>
        <strain evidence="3">CCUG 2113</strain>
    </source>
</reference>
<dbReference type="Proteomes" id="UP001595693">
    <property type="component" value="Unassembled WGS sequence"/>
</dbReference>
<keyword evidence="1" id="KW-0472">Membrane</keyword>
<protein>
    <recommendedName>
        <fullName evidence="4">DUF3592 domain-containing protein</fullName>
    </recommendedName>
</protein>
<keyword evidence="1" id="KW-1133">Transmembrane helix</keyword>
<feature type="transmembrane region" description="Helical" evidence="1">
    <location>
        <begin position="9"/>
        <end position="32"/>
    </location>
</feature>
<sequence length="191" mass="20651">MPGFVRKILIFITGYAWLLLLAGPGLIGLSLYSGWKADGDHAYAARESLQSVAGTVTQASEVTVKRKRRATKQFYEISVQPDGAGAEARKLRIDYSTPQELVGNLIDEKITALVDKSDNDLVYEVAVDGKPVISYETTRQRLQAEAASSARSFSGAGTWIFAILLTLIGAAGVWSNRRLRAADSSQQLSAA</sequence>
<gene>
    <name evidence="2" type="ORF">ACFOW3_11550</name>
</gene>
<evidence type="ECO:0000256" key="1">
    <source>
        <dbReference type="SAM" id="Phobius"/>
    </source>
</evidence>